<feature type="domain" description="DUF4097" evidence="1">
    <location>
        <begin position="139"/>
        <end position="228"/>
    </location>
</feature>
<name>A0A9D1HEX0_9FIRM</name>
<proteinExistence type="predicted"/>
<dbReference type="Pfam" id="PF13349">
    <property type="entry name" value="DUF4097"/>
    <property type="match status" value="1"/>
</dbReference>
<dbReference type="EMBL" id="DVLT01000014">
    <property type="protein sequence ID" value="HIU02051.1"/>
    <property type="molecule type" value="Genomic_DNA"/>
</dbReference>
<protein>
    <submittedName>
        <fullName evidence="2">DUF4097 family beta strand repeat protein</fullName>
    </submittedName>
</protein>
<dbReference type="InterPro" id="IPR025164">
    <property type="entry name" value="Toastrack_DUF4097"/>
</dbReference>
<evidence type="ECO:0000313" key="3">
    <source>
        <dbReference type="Proteomes" id="UP000824164"/>
    </source>
</evidence>
<comment type="caution">
    <text evidence="2">The sequence shown here is derived from an EMBL/GenBank/DDBJ whole genome shotgun (WGS) entry which is preliminary data.</text>
</comment>
<dbReference type="AlphaFoldDB" id="A0A9D1HEX0"/>
<evidence type="ECO:0000259" key="1">
    <source>
        <dbReference type="Pfam" id="PF13349"/>
    </source>
</evidence>
<dbReference type="PROSITE" id="PS51257">
    <property type="entry name" value="PROKAR_LIPOPROTEIN"/>
    <property type="match status" value="1"/>
</dbReference>
<organism evidence="2 3">
    <name type="scientific">Candidatus Onthocola gallistercoris</name>
    <dbReference type="NCBI Taxonomy" id="2840876"/>
    <lineage>
        <taxon>Bacteria</taxon>
        <taxon>Bacillati</taxon>
        <taxon>Bacillota</taxon>
        <taxon>Bacilli</taxon>
        <taxon>Candidatus Onthocola</taxon>
    </lineage>
</organism>
<dbReference type="Proteomes" id="UP000824164">
    <property type="component" value="Unassembled WGS sequence"/>
</dbReference>
<reference evidence="2" key="2">
    <citation type="journal article" date="2021" name="PeerJ">
        <title>Extensive microbial diversity within the chicken gut microbiome revealed by metagenomics and culture.</title>
        <authorList>
            <person name="Gilroy R."/>
            <person name="Ravi A."/>
            <person name="Getino M."/>
            <person name="Pursley I."/>
            <person name="Horton D.L."/>
            <person name="Alikhan N.F."/>
            <person name="Baker D."/>
            <person name="Gharbi K."/>
            <person name="Hall N."/>
            <person name="Watson M."/>
            <person name="Adriaenssens E.M."/>
            <person name="Foster-Nyarko E."/>
            <person name="Jarju S."/>
            <person name="Secka A."/>
            <person name="Antonio M."/>
            <person name="Oren A."/>
            <person name="Chaudhuri R.R."/>
            <person name="La Ragione R."/>
            <person name="Hildebrand F."/>
            <person name="Pallen M.J."/>
        </authorList>
    </citation>
    <scope>NUCLEOTIDE SEQUENCE</scope>
    <source>
        <strain evidence="2">CHK187-14744</strain>
    </source>
</reference>
<reference evidence="2" key="1">
    <citation type="submission" date="2020-10" db="EMBL/GenBank/DDBJ databases">
        <authorList>
            <person name="Gilroy R."/>
        </authorList>
    </citation>
    <scope>NUCLEOTIDE SEQUENCE</scope>
    <source>
        <strain evidence="2">CHK187-14744</strain>
    </source>
</reference>
<gene>
    <name evidence="2" type="ORF">IAB63_02225</name>
</gene>
<dbReference type="Gene3D" id="2.160.20.120">
    <property type="match status" value="1"/>
</dbReference>
<evidence type="ECO:0000313" key="2">
    <source>
        <dbReference type="EMBL" id="HIU02051.1"/>
    </source>
</evidence>
<accession>A0A9D1HEX0</accession>
<sequence>MRQSTKILLVMSGILAAFGLCLCIVSACLGMTFGTLRNMFRSGELHIPLSFGGGSMAETSVEMAQQPSEDTGYNKGMFSVPADGLTDLLIDLDVISLDIKESSDGENMSFEMDDSVRDFVFWNYDGGYLEIYEEEGDWNRDKGKATLYLPEGVELMSVDIQTDTGSITSDVAFSCTELRLNADTGKIDMSDVNASWVSLESDTGKIHLEGSVQGYGYASADTGKIEIELTEGREDDYNYSIQSDVGKISIGDKNYSGLSVSDYIDNGSEKEWELYCDVGSVELSFK</sequence>